<gene>
    <name evidence="2" type="ORF">GCM10023322_69540</name>
</gene>
<name>A0ABP9SMJ1_9ACTN</name>
<feature type="domain" description="AB hydrolase-1" evidence="1">
    <location>
        <begin position="22"/>
        <end position="247"/>
    </location>
</feature>
<accession>A0ABP9SMJ1</accession>
<dbReference type="SUPFAM" id="SSF53474">
    <property type="entry name" value="alpha/beta-Hydrolases"/>
    <property type="match status" value="1"/>
</dbReference>
<reference evidence="3" key="1">
    <citation type="journal article" date="2019" name="Int. J. Syst. Evol. Microbiol.">
        <title>The Global Catalogue of Microorganisms (GCM) 10K type strain sequencing project: providing services to taxonomists for standard genome sequencing and annotation.</title>
        <authorList>
            <consortium name="The Broad Institute Genomics Platform"/>
            <consortium name="The Broad Institute Genome Sequencing Center for Infectious Disease"/>
            <person name="Wu L."/>
            <person name="Ma J."/>
        </authorList>
    </citation>
    <scope>NUCLEOTIDE SEQUENCE [LARGE SCALE GENOMIC DNA]</scope>
    <source>
        <strain evidence="3">JCM 18304</strain>
    </source>
</reference>
<proteinExistence type="predicted"/>
<comment type="caution">
    <text evidence="2">The sequence shown here is derived from an EMBL/GenBank/DDBJ whole genome shotgun (WGS) entry which is preliminary data.</text>
</comment>
<dbReference type="Gene3D" id="3.40.50.1820">
    <property type="entry name" value="alpha/beta hydrolase"/>
    <property type="match status" value="1"/>
</dbReference>
<dbReference type="Proteomes" id="UP001501570">
    <property type="component" value="Unassembled WGS sequence"/>
</dbReference>
<dbReference type="EMBL" id="BAABJQ010000030">
    <property type="protein sequence ID" value="GAA5197707.1"/>
    <property type="molecule type" value="Genomic_DNA"/>
</dbReference>
<dbReference type="PANTHER" id="PTHR43194:SF2">
    <property type="entry name" value="PEROXISOMAL MEMBRANE PROTEIN LPX1"/>
    <property type="match status" value="1"/>
</dbReference>
<keyword evidence="2" id="KW-0378">Hydrolase</keyword>
<protein>
    <submittedName>
        <fullName evidence="2">Alpha/beta hydrolase</fullName>
    </submittedName>
</protein>
<dbReference type="InterPro" id="IPR050228">
    <property type="entry name" value="Carboxylesterase_BioH"/>
</dbReference>
<sequence>MTTQFLDVPDGRIAFDDTGDGPLVVCIPAMGDIRAEYRFLAPRLVSAGYRVVTFDLRGLGESSVNWPEYGSAPTARDLMALLRHLDAGPAVVYGCSLGSASAVYADAEAPDLIRGMVLAGPFVRDAPTTRATRIGAKMLLTPGLTKPLFLSYFPKWLPTRPADFAEYLTRLRANLGEPGRIDAVRGLLRSSHREAEARLDRVSAPAIVLMGTKDIDFPDPAAEARWIGDRLHAEVVMLDGEGHHPHVGHPDQVAELVERFIKGLPA</sequence>
<dbReference type="GO" id="GO:0016787">
    <property type="term" value="F:hydrolase activity"/>
    <property type="evidence" value="ECO:0007669"/>
    <property type="project" value="UniProtKB-KW"/>
</dbReference>
<keyword evidence="3" id="KW-1185">Reference proteome</keyword>
<evidence type="ECO:0000313" key="3">
    <source>
        <dbReference type="Proteomes" id="UP001501570"/>
    </source>
</evidence>
<evidence type="ECO:0000313" key="2">
    <source>
        <dbReference type="EMBL" id="GAA5197707.1"/>
    </source>
</evidence>
<organism evidence="2 3">
    <name type="scientific">Rugosimonospora acidiphila</name>
    <dbReference type="NCBI Taxonomy" id="556531"/>
    <lineage>
        <taxon>Bacteria</taxon>
        <taxon>Bacillati</taxon>
        <taxon>Actinomycetota</taxon>
        <taxon>Actinomycetes</taxon>
        <taxon>Micromonosporales</taxon>
        <taxon>Micromonosporaceae</taxon>
        <taxon>Rugosimonospora</taxon>
    </lineage>
</organism>
<dbReference type="Pfam" id="PF00561">
    <property type="entry name" value="Abhydrolase_1"/>
    <property type="match status" value="1"/>
</dbReference>
<dbReference type="PANTHER" id="PTHR43194">
    <property type="entry name" value="HYDROLASE ALPHA/BETA FOLD FAMILY"/>
    <property type="match status" value="1"/>
</dbReference>
<evidence type="ECO:0000259" key="1">
    <source>
        <dbReference type="Pfam" id="PF00561"/>
    </source>
</evidence>
<dbReference type="InterPro" id="IPR029058">
    <property type="entry name" value="AB_hydrolase_fold"/>
</dbReference>
<dbReference type="RefSeq" id="WP_345636984.1">
    <property type="nucleotide sequence ID" value="NZ_BAABJQ010000030.1"/>
</dbReference>
<dbReference type="InterPro" id="IPR000073">
    <property type="entry name" value="AB_hydrolase_1"/>
</dbReference>